<dbReference type="AlphaFoldDB" id="A0A2D6YGJ9"/>
<dbReference type="InterPro" id="IPR005835">
    <property type="entry name" value="NTP_transferase_dom"/>
</dbReference>
<dbReference type="PROSITE" id="PS00810">
    <property type="entry name" value="ADP_GLC_PYROPHOSPH_3"/>
    <property type="match status" value="1"/>
</dbReference>
<dbReference type="Gene3D" id="3.90.550.10">
    <property type="entry name" value="Spore Coat Polysaccharide Biosynthesis Protein SpsA, Chain A"/>
    <property type="match status" value="1"/>
</dbReference>
<reference evidence="13" key="1">
    <citation type="submission" date="2017-09" db="EMBL/GenBank/DDBJ databases">
        <title>The Reconstruction of 2,631 Draft Metagenome-Assembled Genomes from the Global Oceans.</title>
        <authorList>
            <person name="Tully B.J."/>
            <person name="Graham E.D."/>
            <person name="Heidelberg J.F."/>
        </authorList>
    </citation>
    <scope>NUCLEOTIDE SEQUENCE [LARGE SCALE GENOMIC DNA]</scope>
</reference>
<dbReference type="InterPro" id="IPR005836">
    <property type="entry name" value="ADP_Glu_pyroP_CS"/>
</dbReference>
<evidence type="ECO:0000256" key="3">
    <source>
        <dbReference type="ARBA" id="ARBA00022679"/>
    </source>
</evidence>
<name>A0A2D6YGJ9_9DELT</name>
<dbReference type="InterPro" id="IPR056818">
    <property type="entry name" value="GlmU/GlgC-like_hexapep"/>
</dbReference>
<dbReference type="EMBL" id="NZEX01000024">
    <property type="protein sequence ID" value="MAH62304.1"/>
    <property type="molecule type" value="Genomic_DNA"/>
</dbReference>
<comment type="caution">
    <text evidence="12">The sequence shown here is derived from an EMBL/GenBank/DDBJ whole genome shotgun (WGS) entry which is preliminary data.</text>
</comment>
<dbReference type="InterPro" id="IPR011831">
    <property type="entry name" value="ADP-Glc_PPase"/>
</dbReference>
<dbReference type="CDD" id="cd02508">
    <property type="entry name" value="ADP_Glucose_PP"/>
    <property type="match status" value="1"/>
</dbReference>
<keyword evidence="2 9" id="KW-0321">Glycogen metabolism</keyword>
<dbReference type="SUPFAM" id="SSF53448">
    <property type="entry name" value="Nucleotide-diphospho-sugar transferases"/>
    <property type="match status" value="1"/>
</dbReference>
<evidence type="ECO:0000256" key="1">
    <source>
        <dbReference type="ARBA" id="ARBA00010443"/>
    </source>
</evidence>
<keyword evidence="5 9" id="KW-0547">Nucleotide-binding</keyword>
<dbReference type="GO" id="GO:0005978">
    <property type="term" value="P:glycogen biosynthetic process"/>
    <property type="evidence" value="ECO:0007669"/>
    <property type="project" value="UniProtKB-UniRule"/>
</dbReference>
<dbReference type="PROSITE" id="PS00808">
    <property type="entry name" value="ADP_GLC_PYROPHOSPH_1"/>
    <property type="match status" value="1"/>
</dbReference>
<feature type="binding site" evidence="9">
    <location>
        <position position="97"/>
    </location>
    <ligand>
        <name>alpha-D-glucose 1-phosphate</name>
        <dbReference type="ChEBI" id="CHEBI:58601"/>
    </ligand>
</feature>
<evidence type="ECO:0000256" key="8">
    <source>
        <dbReference type="ARBA" id="ARBA00023277"/>
    </source>
</evidence>
<gene>
    <name evidence="9 12" type="primary">glgC</name>
    <name evidence="12" type="ORF">CMN54_02395</name>
</gene>
<accession>A0A2D6YGJ9</accession>
<keyword evidence="6 9" id="KW-0067">ATP-binding</keyword>
<evidence type="ECO:0000256" key="6">
    <source>
        <dbReference type="ARBA" id="ARBA00022840"/>
    </source>
</evidence>
<feature type="site" description="Could play a key role in the communication between the regulatory and the substrate sites" evidence="9">
    <location>
        <position position="59"/>
    </location>
</feature>
<dbReference type="InterPro" id="IPR029044">
    <property type="entry name" value="Nucleotide-diphossugar_trans"/>
</dbReference>
<dbReference type="Pfam" id="PF24894">
    <property type="entry name" value="Hexapep_GlmU"/>
    <property type="match status" value="1"/>
</dbReference>
<dbReference type="Gene3D" id="2.160.10.10">
    <property type="entry name" value="Hexapeptide repeat proteins"/>
    <property type="match status" value="1"/>
</dbReference>
<dbReference type="Pfam" id="PF00483">
    <property type="entry name" value="NTP_transferase"/>
    <property type="match status" value="1"/>
</dbReference>
<dbReference type="NCBIfam" id="NF002023">
    <property type="entry name" value="PRK00844.1"/>
    <property type="match status" value="1"/>
</dbReference>
<dbReference type="InterPro" id="IPR023049">
    <property type="entry name" value="GlgC_bac"/>
</dbReference>
<keyword evidence="3 9" id="KW-0808">Transferase</keyword>
<organism evidence="12 13">
    <name type="scientific">SAR324 cluster bacterium</name>
    <dbReference type="NCBI Taxonomy" id="2024889"/>
    <lineage>
        <taxon>Bacteria</taxon>
        <taxon>Deltaproteobacteria</taxon>
        <taxon>SAR324 cluster</taxon>
    </lineage>
</organism>
<dbReference type="PANTHER" id="PTHR43523">
    <property type="entry name" value="GLUCOSE-1-PHOSPHATE ADENYLYLTRANSFERASE-RELATED"/>
    <property type="match status" value="1"/>
</dbReference>
<keyword evidence="4 9" id="KW-0548">Nucleotidyltransferase</keyword>
<dbReference type="CDD" id="cd04651">
    <property type="entry name" value="LbH_G1P_AT_C"/>
    <property type="match status" value="1"/>
</dbReference>
<feature type="site" description="Could play a key role in the communication between the regulatory and the substrate sites" evidence="9">
    <location>
        <position position="96"/>
    </location>
</feature>
<dbReference type="Proteomes" id="UP000226525">
    <property type="component" value="Unassembled WGS sequence"/>
</dbReference>
<evidence type="ECO:0000259" key="10">
    <source>
        <dbReference type="Pfam" id="PF00483"/>
    </source>
</evidence>
<keyword evidence="7 9" id="KW-0320">Glycogen biosynthesis</keyword>
<comment type="subunit">
    <text evidence="9">Homotetramer.</text>
</comment>
<evidence type="ECO:0000313" key="13">
    <source>
        <dbReference type="Proteomes" id="UP000226525"/>
    </source>
</evidence>
<comment type="pathway">
    <text evidence="9">Glycan biosynthesis; glycogen biosynthesis.</text>
</comment>
<dbReference type="HAMAP" id="MF_00624">
    <property type="entry name" value="GlgC"/>
    <property type="match status" value="1"/>
</dbReference>
<protein>
    <recommendedName>
        <fullName evidence="9">Glucose-1-phosphate adenylyltransferase</fullName>
        <ecNumber evidence="9">2.7.7.27</ecNumber>
    </recommendedName>
    <alternativeName>
        <fullName evidence="9">ADP-glucose pyrophosphorylase</fullName>
        <shortName evidence="9">ADPGlc PPase</shortName>
    </alternativeName>
    <alternativeName>
        <fullName evidence="9">ADP-glucose synthase</fullName>
    </alternativeName>
</protein>
<evidence type="ECO:0000256" key="2">
    <source>
        <dbReference type="ARBA" id="ARBA00022600"/>
    </source>
</evidence>
<dbReference type="EC" id="2.7.7.27" evidence="9"/>
<proteinExistence type="inferred from homology"/>
<feature type="binding site" evidence="9">
    <location>
        <begin position="177"/>
        <end position="178"/>
    </location>
    <ligand>
        <name>alpha-D-glucose 1-phosphate</name>
        <dbReference type="ChEBI" id="CHEBI:58601"/>
    </ligand>
</feature>
<dbReference type="PANTHER" id="PTHR43523:SF2">
    <property type="entry name" value="GLUCOSE-1-PHOSPHATE ADENYLYLTRANSFERASE"/>
    <property type="match status" value="1"/>
</dbReference>
<comment type="similarity">
    <text evidence="1 9">Belongs to the bacterial/plant glucose-1-phosphate adenylyltransferase family.</text>
</comment>
<evidence type="ECO:0000313" key="12">
    <source>
        <dbReference type="EMBL" id="MAH62304.1"/>
    </source>
</evidence>
<sequence length="409" mass="45995">MSTNVLSMILAGGEGTRLHPLTAVRAKPSVPFGGNYRIIDFVLSNFINSGLMQVFVLTQFKSHSLMEHLRQGWRISGIPNVFIDPIPAQMQTGKKWYEGTADAIYQNLNLIYDSNPDLVCVFGGDHIYKMDISQMLRFHAKRHAELTVAAIPVPLHDAKHFGIIEVDDEWRMTGFVEKPINTPKPMPNNPHHVLASMGNYVFERNALNNELILDAQYADSDHDFGKNIIPRMFPRGQVFVYDFSQNRVPGAVEEEVGYWRDVGTLDAYWESNMDLVGIKPEFDLYNQKWPVRSHTPPMPPAKFVHFSDLRTGHAINAIISAGSIISGALVINSVLGYSVRVHSYSHISESVIMNDVDIARNCRIKRAIIDKQVKIGPDTVIGYDLEADRQRYYVTDSGIVVIPKGSTIN</sequence>
<feature type="binding site" evidence="9">
    <location>
        <position position="196"/>
    </location>
    <ligand>
        <name>alpha-D-glucose 1-phosphate</name>
        <dbReference type="ChEBI" id="CHEBI:58601"/>
    </ligand>
</feature>
<dbReference type="NCBIfam" id="TIGR02091">
    <property type="entry name" value="glgC"/>
    <property type="match status" value="1"/>
</dbReference>
<evidence type="ECO:0000256" key="4">
    <source>
        <dbReference type="ARBA" id="ARBA00022695"/>
    </source>
</evidence>
<evidence type="ECO:0000256" key="5">
    <source>
        <dbReference type="ARBA" id="ARBA00022741"/>
    </source>
</evidence>
<evidence type="ECO:0000256" key="9">
    <source>
        <dbReference type="HAMAP-Rule" id="MF_00624"/>
    </source>
</evidence>
<dbReference type="PROSITE" id="PS00809">
    <property type="entry name" value="ADP_GLC_PYROPHOSPH_2"/>
    <property type="match status" value="1"/>
</dbReference>
<dbReference type="InterPro" id="IPR011004">
    <property type="entry name" value="Trimer_LpxA-like_sf"/>
</dbReference>
<keyword evidence="8 9" id="KW-0119">Carbohydrate metabolism</keyword>
<feature type="domain" description="Nucleotidyl transferase" evidence="10">
    <location>
        <begin position="7"/>
        <end position="275"/>
    </location>
</feature>
<feature type="domain" description="Glucose-1-phosphate adenylyltransferase/Bifunctional protein GlmU-like C-terminal hexapeptide" evidence="11">
    <location>
        <begin position="299"/>
        <end position="402"/>
    </location>
</feature>
<comment type="catalytic activity">
    <reaction evidence="9">
        <text>alpha-D-glucose 1-phosphate + ATP + H(+) = ADP-alpha-D-glucose + diphosphate</text>
        <dbReference type="Rhea" id="RHEA:12120"/>
        <dbReference type="ChEBI" id="CHEBI:15378"/>
        <dbReference type="ChEBI" id="CHEBI:30616"/>
        <dbReference type="ChEBI" id="CHEBI:33019"/>
        <dbReference type="ChEBI" id="CHEBI:57498"/>
        <dbReference type="ChEBI" id="CHEBI:58601"/>
        <dbReference type="EC" id="2.7.7.27"/>
    </reaction>
</comment>
<feature type="binding site" evidence="9">
    <location>
        <position position="162"/>
    </location>
    <ligand>
        <name>alpha-D-glucose 1-phosphate</name>
        <dbReference type="ChEBI" id="CHEBI:58601"/>
    </ligand>
</feature>
<evidence type="ECO:0000259" key="11">
    <source>
        <dbReference type="Pfam" id="PF24894"/>
    </source>
</evidence>
<dbReference type="NCBIfam" id="NF001947">
    <property type="entry name" value="PRK00725.1"/>
    <property type="match status" value="1"/>
</dbReference>
<comment type="function">
    <text evidence="9">Involved in the biosynthesis of ADP-glucose, a building block required for the elongation reactions to produce glycogen. Catalyzes the reaction between ATP and alpha-D-glucose 1-phosphate (G1P) to produce pyrophosphate and ADP-Glc.</text>
</comment>
<evidence type="ECO:0000256" key="7">
    <source>
        <dbReference type="ARBA" id="ARBA00023056"/>
    </source>
</evidence>
<dbReference type="UniPathway" id="UPA00164"/>
<dbReference type="GO" id="GO:0008878">
    <property type="term" value="F:glucose-1-phosphate adenylyltransferase activity"/>
    <property type="evidence" value="ECO:0007669"/>
    <property type="project" value="UniProtKB-UniRule"/>
</dbReference>
<dbReference type="GO" id="GO:0005524">
    <property type="term" value="F:ATP binding"/>
    <property type="evidence" value="ECO:0007669"/>
    <property type="project" value="UniProtKB-KW"/>
</dbReference>
<dbReference type="SUPFAM" id="SSF51161">
    <property type="entry name" value="Trimeric LpxA-like enzymes"/>
    <property type="match status" value="1"/>
</dbReference>